<feature type="compositionally biased region" description="Polar residues" evidence="3">
    <location>
        <begin position="272"/>
        <end position="290"/>
    </location>
</feature>
<evidence type="ECO:0000256" key="2">
    <source>
        <dbReference type="ARBA" id="ARBA00023242"/>
    </source>
</evidence>
<dbReference type="SMART" id="SM00213">
    <property type="entry name" value="UBQ"/>
    <property type="match status" value="1"/>
</dbReference>
<dbReference type="AlphaFoldDB" id="A0A6J2J9F6"/>
<dbReference type="InterPro" id="IPR039336">
    <property type="entry name" value="Midnolin"/>
</dbReference>
<proteinExistence type="predicted"/>
<accession>A0A6J2J9F6</accession>
<dbReference type="RefSeq" id="XP_028026075.1">
    <property type="nucleotide sequence ID" value="XM_028170274.1"/>
</dbReference>
<feature type="region of interest" description="Disordered" evidence="3">
    <location>
        <begin position="150"/>
        <end position="203"/>
    </location>
</feature>
<dbReference type="OrthoDB" id="1916003at2759"/>
<dbReference type="Proteomes" id="UP000504629">
    <property type="component" value="Unplaced"/>
</dbReference>
<organism evidence="5 6">
    <name type="scientific">Bombyx mandarina</name>
    <name type="common">Wild silk moth</name>
    <name type="synonym">Wild silkworm</name>
    <dbReference type="NCBI Taxonomy" id="7092"/>
    <lineage>
        <taxon>Eukaryota</taxon>
        <taxon>Metazoa</taxon>
        <taxon>Ecdysozoa</taxon>
        <taxon>Arthropoda</taxon>
        <taxon>Hexapoda</taxon>
        <taxon>Insecta</taxon>
        <taxon>Pterygota</taxon>
        <taxon>Neoptera</taxon>
        <taxon>Endopterygota</taxon>
        <taxon>Lepidoptera</taxon>
        <taxon>Glossata</taxon>
        <taxon>Ditrysia</taxon>
        <taxon>Bombycoidea</taxon>
        <taxon>Bombycidae</taxon>
        <taxon>Bombycinae</taxon>
        <taxon>Bombyx</taxon>
    </lineage>
</organism>
<keyword evidence="5" id="KW-1185">Reference proteome</keyword>
<gene>
    <name evidence="6" type="primary">LOC114239847</name>
</gene>
<dbReference type="InterPro" id="IPR029071">
    <property type="entry name" value="Ubiquitin-like_domsf"/>
</dbReference>
<feature type="compositionally biased region" description="Basic and acidic residues" evidence="3">
    <location>
        <begin position="189"/>
        <end position="202"/>
    </location>
</feature>
<feature type="region of interest" description="Disordered" evidence="3">
    <location>
        <begin position="272"/>
        <end position="293"/>
    </location>
</feature>
<dbReference type="Pfam" id="PF00240">
    <property type="entry name" value="ubiquitin"/>
    <property type="match status" value="1"/>
</dbReference>
<protein>
    <submittedName>
        <fullName evidence="6">Midnolin homolog</fullName>
    </submittedName>
</protein>
<reference evidence="6" key="1">
    <citation type="submission" date="2025-08" db="UniProtKB">
        <authorList>
            <consortium name="RefSeq"/>
        </authorList>
    </citation>
    <scope>IDENTIFICATION</scope>
    <source>
        <tissue evidence="6">Silk gland</tissue>
    </source>
</reference>
<dbReference type="PANTHER" id="PTHR23010:SF1">
    <property type="entry name" value="MIDNOLIN"/>
    <property type="match status" value="1"/>
</dbReference>
<dbReference type="GO" id="GO:0005634">
    <property type="term" value="C:nucleus"/>
    <property type="evidence" value="ECO:0007669"/>
    <property type="project" value="UniProtKB-SubCell"/>
</dbReference>
<evidence type="ECO:0000259" key="4">
    <source>
        <dbReference type="PROSITE" id="PS50053"/>
    </source>
</evidence>
<feature type="region of interest" description="Disordered" evidence="3">
    <location>
        <begin position="732"/>
        <end position="767"/>
    </location>
</feature>
<dbReference type="InterPro" id="IPR000626">
    <property type="entry name" value="Ubiquitin-like_dom"/>
</dbReference>
<dbReference type="KEGG" id="bman:114239847"/>
<evidence type="ECO:0000256" key="3">
    <source>
        <dbReference type="SAM" id="MobiDB-lite"/>
    </source>
</evidence>
<dbReference type="GeneID" id="114239847"/>
<feature type="region of interest" description="Disordered" evidence="3">
    <location>
        <begin position="312"/>
        <end position="346"/>
    </location>
</feature>
<dbReference type="CTD" id="32005"/>
<feature type="compositionally biased region" description="Polar residues" evidence="3">
    <location>
        <begin position="486"/>
        <end position="504"/>
    </location>
</feature>
<feature type="compositionally biased region" description="Low complexity" evidence="3">
    <location>
        <begin position="332"/>
        <end position="341"/>
    </location>
</feature>
<feature type="compositionally biased region" description="Low complexity" evidence="3">
    <location>
        <begin position="158"/>
        <end position="172"/>
    </location>
</feature>
<evidence type="ECO:0000313" key="6">
    <source>
        <dbReference type="RefSeq" id="XP_028026075.1"/>
    </source>
</evidence>
<feature type="compositionally biased region" description="Polar residues" evidence="3">
    <location>
        <begin position="312"/>
        <end position="325"/>
    </location>
</feature>
<dbReference type="SUPFAM" id="SSF54236">
    <property type="entry name" value="Ubiquitin-like"/>
    <property type="match status" value="1"/>
</dbReference>
<dbReference type="Gene3D" id="3.10.20.90">
    <property type="entry name" value="Phosphatidylinositol 3-kinase Catalytic Subunit, Chain A, domain 1"/>
    <property type="match status" value="1"/>
</dbReference>
<feature type="region of interest" description="Disordered" evidence="3">
    <location>
        <begin position="484"/>
        <end position="519"/>
    </location>
</feature>
<feature type="domain" description="Ubiquitin-like" evidence="4">
    <location>
        <begin position="20"/>
        <end position="94"/>
    </location>
</feature>
<keyword evidence="2" id="KW-0539">Nucleus</keyword>
<name>A0A6J2J9F6_BOMMA</name>
<dbReference type="PANTHER" id="PTHR23010">
    <property type="entry name" value="MIDNOLIN"/>
    <property type="match status" value="1"/>
</dbReference>
<evidence type="ECO:0000256" key="1">
    <source>
        <dbReference type="ARBA" id="ARBA00004123"/>
    </source>
</evidence>
<dbReference type="PROSITE" id="PS50053">
    <property type="entry name" value="UBIQUITIN_2"/>
    <property type="match status" value="1"/>
</dbReference>
<evidence type="ECO:0000313" key="5">
    <source>
        <dbReference type="Proteomes" id="UP000504629"/>
    </source>
</evidence>
<sequence length="767" mass="84333">MERATGTEVYGCGSTQSTDITLNIHTTTGGNFSVSLNGKSTVEHLKKLVSKKLKVSKDRICLLHRERQLRDGTLEENGLMDGSRVILLPSVETGLLSQRPENTVMQALESLNDTQVNDFLSGKSPLNLTMRLGDHMMLIQLQLSTLHSSSCPRSLRNSAAAKTSSTSQQAASDNKDSKDSNHQNNTQKSEPETNSPEKEKSNPDLQTHVFQKHDLELLQNAFDLYRSMAEEKYANATKTEAKNDKTESLDGTNCTIPDLSNITVENDQSPIKSLSNMVSSPIDTSATPTTETRDMSIVNSVKSNLLELLSQNKSNSEPVPSTSGMTDKACPSTSSHASDSSFSDDNDNFTDQSSFLAESTIDEYPMENLFNSAVDKGLFGDQDECMLDREISNLATTSHGQASNTGTLPSFQSLNEPLKNKRFQYLLHKTSKFKHPIGQNKQRAFMQSVVNKHKKRMQSRQDNIAAQPSTSRTEPYITNPRKLILQPSNSNADDQATPSTSKQISFRPPDAPKKPARVLPTPTVDTKALIEASKNLTQKLKKLSKEVLTNKIDLRTAEETMRSKIGPGAVIESMKHHGKGIYSGTFSGTLNPALQDRYGRPKRDISTIIHILNDLLCATPPIALAQKDPSHSCASTEEQTKCVGCSQPSCLYGQCDGHLPSTSTDKKDCSCKLTHCQCIRLAPVACASCVTKPPDEICKKCDTAKALAIENSKTKCKLEQLRLVMQQKKQRREARKLKTMPYANTAPKAISSPEQPPVIKEEIETVA</sequence>
<comment type="subcellular location">
    <subcellularLocation>
        <location evidence="1">Nucleus</location>
    </subcellularLocation>
</comment>